<dbReference type="Pfam" id="PF14551">
    <property type="entry name" value="MCM_N"/>
    <property type="match status" value="1"/>
</dbReference>
<dbReference type="Pfam" id="PF00493">
    <property type="entry name" value="MCM"/>
    <property type="match status" value="2"/>
</dbReference>
<dbReference type="NCBIfam" id="TIGR01443">
    <property type="entry name" value="intein_Cterm"/>
    <property type="match status" value="1"/>
</dbReference>
<dbReference type="Gene3D" id="2.170.16.10">
    <property type="entry name" value="Hedgehog/Intein (Hint) domain"/>
    <property type="match status" value="1"/>
</dbReference>
<evidence type="ECO:0000256" key="2">
    <source>
        <dbReference type="ARBA" id="ARBA00012551"/>
    </source>
</evidence>
<proteinExistence type="inferred from homology"/>
<keyword evidence="3" id="KW-0235">DNA replication</keyword>
<dbReference type="EMBL" id="LAZR01000084">
    <property type="protein sequence ID" value="KKN93625.1"/>
    <property type="molecule type" value="Genomic_DNA"/>
</dbReference>
<dbReference type="GO" id="GO:0005524">
    <property type="term" value="F:ATP binding"/>
    <property type="evidence" value="ECO:0007669"/>
    <property type="project" value="UniProtKB-KW"/>
</dbReference>
<evidence type="ECO:0000313" key="13">
    <source>
        <dbReference type="EMBL" id="KKN93625.1"/>
    </source>
</evidence>
<dbReference type="PROSITE" id="PS50819">
    <property type="entry name" value="INTEIN_ENDONUCLEASE"/>
    <property type="match status" value="1"/>
</dbReference>
<evidence type="ECO:0000256" key="5">
    <source>
        <dbReference type="ARBA" id="ARBA00022801"/>
    </source>
</evidence>
<dbReference type="Pfam" id="PF17207">
    <property type="entry name" value="MCM_OB"/>
    <property type="match status" value="1"/>
</dbReference>
<dbReference type="Pfam" id="PF14890">
    <property type="entry name" value="Intein_splicing"/>
    <property type="match status" value="1"/>
</dbReference>
<evidence type="ECO:0000256" key="7">
    <source>
        <dbReference type="ARBA" id="ARBA00022813"/>
    </source>
</evidence>
<dbReference type="EC" id="3.6.4.12" evidence="2"/>
<dbReference type="SUPFAM" id="SSF55608">
    <property type="entry name" value="Homing endonucleases"/>
    <property type="match status" value="2"/>
</dbReference>
<dbReference type="InterPro" id="IPR027417">
    <property type="entry name" value="P-loop_NTPase"/>
</dbReference>
<dbReference type="SMART" id="SM00350">
    <property type="entry name" value="MCM"/>
    <property type="match status" value="1"/>
</dbReference>
<dbReference type="PANTHER" id="PTHR11630:SF66">
    <property type="entry name" value="DNA REPLICATION LICENSING FACTOR MCM4"/>
    <property type="match status" value="1"/>
</dbReference>
<dbReference type="SUPFAM" id="SSF51294">
    <property type="entry name" value="Hedgehog/intein (Hint) domain"/>
    <property type="match status" value="1"/>
</dbReference>
<dbReference type="InterPro" id="IPR030934">
    <property type="entry name" value="Intein_C"/>
</dbReference>
<dbReference type="PRINTS" id="PR01657">
    <property type="entry name" value="MCMFAMILY"/>
</dbReference>
<dbReference type="GO" id="GO:0017116">
    <property type="term" value="F:single-stranded DNA helicase activity"/>
    <property type="evidence" value="ECO:0007669"/>
    <property type="project" value="TreeGrafter"/>
</dbReference>
<keyword evidence="10" id="KW-0238">DNA-binding</keyword>
<reference evidence="13" key="1">
    <citation type="journal article" date="2015" name="Nature">
        <title>Complex archaea that bridge the gap between prokaryotes and eukaryotes.</title>
        <authorList>
            <person name="Spang A."/>
            <person name="Saw J.H."/>
            <person name="Jorgensen S.L."/>
            <person name="Zaremba-Niedzwiedzka K."/>
            <person name="Martijn J."/>
            <person name="Lind A.E."/>
            <person name="van Eijk R."/>
            <person name="Schleper C."/>
            <person name="Guy L."/>
            <person name="Ettema T.J."/>
        </authorList>
    </citation>
    <scope>NUCLEOTIDE SEQUENCE</scope>
</reference>
<dbReference type="InterPro" id="IPR004042">
    <property type="entry name" value="Intein_endonuc_central"/>
</dbReference>
<comment type="similarity">
    <text evidence="1">Belongs to the MCM family.</text>
</comment>
<gene>
    <name evidence="13" type="ORF">LCGC14_0194570</name>
</gene>
<name>A0A0F9UK45_9ZZZZ</name>
<dbReference type="InterPro" id="IPR004860">
    <property type="entry name" value="LAGLIDADG_dom"/>
</dbReference>
<dbReference type="GO" id="GO:0003697">
    <property type="term" value="F:single-stranded DNA binding"/>
    <property type="evidence" value="ECO:0007669"/>
    <property type="project" value="TreeGrafter"/>
</dbReference>
<feature type="domain" description="MCM C-terminal AAA(+) ATPase" evidence="11">
    <location>
        <begin position="807"/>
        <end position="956"/>
    </location>
</feature>
<evidence type="ECO:0000256" key="4">
    <source>
        <dbReference type="ARBA" id="ARBA00022741"/>
    </source>
</evidence>
<dbReference type="InterPro" id="IPR001208">
    <property type="entry name" value="MCM_dom"/>
</dbReference>
<accession>A0A0F9UK45</accession>
<protein>
    <recommendedName>
        <fullName evidence="2">DNA helicase</fullName>
        <ecNumber evidence="2">3.6.4.12</ecNumber>
    </recommendedName>
</protein>
<keyword evidence="5" id="KW-0378">Hydrolase</keyword>
<evidence type="ECO:0000256" key="3">
    <source>
        <dbReference type="ARBA" id="ARBA00022705"/>
    </source>
</evidence>
<evidence type="ECO:0000256" key="9">
    <source>
        <dbReference type="ARBA" id="ARBA00023000"/>
    </source>
</evidence>
<sequence>MSNADDVTDFFQRFFTEYKDDDGNFKYTNRINRMVRDGSQYLQIDYDDVLLYEAGDGDISTPLFENPYFVMDYANMALGEAVRQESVDFYNDMNRDGVDFMIQFVDLPIEIGLRDLRAKHVRTMRVIEGIVTRTTDIKGIIREAQFFCKENREHIVVMTLLDGIYSSPNQCSVPTCRSKQFSLEMEFSSQVDWQLVTLQEMPENISAGRTPVSIRCRFTQGMVGSANPGNRIAVTGVIRAQSRKTIQKGKIMLLDKWIDTNHVKVLGYQQKYEEILPAELKEFDEMAKDPKLFDKLVNSFAPTIYGLKEVKAALLLFLLGGVDKIRADGIKLRGQSNILLVGDPSMGKCCRGATTYVFSNRGMKLLSDFYQTDEIESDKEFSLGIETFDFQSFNPKNTVAIYQRKQAKTIKITNSIGLAIEGTPHHRIIIQNNTGDIEWKQLQDIQESDHIVIRVGSNLFNKSHKKITFSSPIQKIKNTKKITIPKTMNMDLAYYISLLIGDGCLTKKRCIEFTNADKYLLDQFEKLSLDLFGLIGFVQLKKGSIASTVVISSVTLQRFFDYLGLGGKYSFEKTIPQLILESPKSVQIACLKGLFDTDGEISKYDVAYTSTSELLVIQVQLILLNLGIVTSKKTKTTTHRDLYRLRIVGAYIPLFKELIGFRCTQKRTALDKTKARNKTNVCGVPNIQRHLYKLWYSIPEEVRYKNGYKKGSKASIGGVTFTYLRRYFLKSQNRNIPVYKLGSLLEGFAKLYPKITQLKEYKKLTVFTKGMFFTKLAHKTTGIADVMDFTIPDTESFTANGIINHNSILLKYTKSLSDRAIFTSGKGSTAAGLTAAMLRDPDTGEFNLEAGAIVLADEGYVCIDEFDKMSENDRSAIHEAMEQHQVSISKAGIVTTLNARTGILAAANPKYGRYESHRTFMENVNLPPTILSRFDLIFPLLDDPKQRDDAARVEYILASHRMETIAKTTETYSTAVMQKYIAYAKSTSSPILSESAEQAIFEFYINLREQIGDDKGRIPITDRQLESIIRLAEARAKINLKKTVSKQDALKAIQLVQYCLEQVTTDPETGKLDIDFMYSGESSTKRTTRNKMEKIMALLSFFQRTYSGPFSEEEFLKEAENEGLTQEYTIAVLEQLKRDGKIYTPTPGRLKLAS</sequence>
<dbReference type="GO" id="GO:0006260">
    <property type="term" value="P:DNA replication"/>
    <property type="evidence" value="ECO:0007669"/>
    <property type="project" value="UniProtKB-KW"/>
</dbReference>
<dbReference type="InterPro" id="IPR006142">
    <property type="entry name" value="INTEIN"/>
</dbReference>
<dbReference type="InterPro" id="IPR027925">
    <property type="entry name" value="MCM_N"/>
</dbReference>
<feature type="domain" description="MCM C-terminal AAA(+) ATPase" evidence="11">
    <location>
        <begin position="292"/>
        <end position="348"/>
    </location>
</feature>
<evidence type="ECO:0000256" key="1">
    <source>
        <dbReference type="ARBA" id="ARBA00008010"/>
    </source>
</evidence>
<dbReference type="SUPFAM" id="SSF50249">
    <property type="entry name" value="Nucleic acid-binding proteins"/>
    <property type="match status" value="1"/>
</dbReference>
<dbReference type="InterPro" id="IPR033762">
    <property type="entry name" value="MCM_OB"/>
</dbReference>
<dbReference type="Pfam" id="PF17855">
    <property type="entry name" value="MCM_lid"/>
    <property type="match status" value="1"/>
</dbReference>
<keyword evidence="8" id="KW-0067">ATP-binding</keyword>
<dbReference type="Gene3D" id="3.10.28.10">
    <property type="entry name" value="Homing endonucleases"/>
    <property type="match status" value="1"/>
</dbReference>
<keyword evidence="4" id="KW-0547">Nucleotide-binding</keyword>
<dbReference type="PANTHER" id="PTHR11630">
    <property type="entry name" value="DNA REPLICATION LICENSING FACTOR MCM FAMILY MEMBER"/>
    <property type="match status" value="1"/>
</dbReference>
<dbReference type="Gene3D" id="3.40.50.300">
    <property type="entry name" value="P-loop containing nucleotide triphosphate hydrolases"/>
    <property type="match status" value="2"/>
</dbReference>
<dbReference type="GO" id="GO:0016539">
    <property type="term" value="P:intein-mediated protein splicing"/>
    <property type="evidence" value="ECO:0007669"/>
    <property type="project" value="InterPro"/>
</dbReference>
<dbReference type="Gene3D" id="3.30.1640.10">
    <property type="entry name" value="mini-chromosome maintenance (MCM) complex, chain A, domain 1"/>
    <property type="match status" value="1"/>
</dbReference>
<keyword evidence="6" id="KW-0347">Helicase</keyword>
<dbReference type="InterPro" id="IPR036844">
    <property type="entry name" value="Hint_dom_sf"/>
</dbReference>
<dbReference type="InterPro" id="IPR027434">
    <property type="entry name" value="Homing_endonucl"/>
</dbReference>
<dbReference type="FunFam" id="3.40.50.300:FF:002469">
    <property type="entry name" value="Cell division control protein 21"/>
    <property type="match status" value="1"/>
</dbReference>
<dbReference type="InterPro" id="IPR012340">
    <property type="entry name" value="NA-bd_OB-fold"/>
</dbReference>
<organism evidence="13">
    <name type="scientific">marine sediment metagenome</name>
    <dbReference type="NCBI Taxonomy" id="412755"/>
    <lineage>
        <taxon>unclassified sequences</taxon>
        <taxon>metagenomes</taxon>
        <taxon>ecological metagenomes</taxon>
    </lineage>
</organism>
<dbReference type="InterPro" id="IPR036388">
    <property type="entry name" value="WH-like_DNA-bd_sf"/>
</dbReference>
<comment type="caution">
    <text evidence="13">The sequence shown here is derived from an EMBL/GenBank/DDBJ whole genome shotgun (WGS) entry which is preliminary data.</text>
</comment>
<evidence type="ECO:0000256" key="10">
    <source>
        <dbReference type="ARBA" id="ARBA00023125"/>
    </source>
</evidence>
<evidence type="ECO:0000256" key="6">
    <source>
        <dbReference type="ARBA" id="ARBA00022806"/>
    </source>
</evidence>
<dbReference type="InterPro" id="IPR041562">
    <property type="entry name" value="MCM_lid"/>
</dbReference>
<dbReference type="Pfam" id="PF14528">
    <property type="entry name" value="LAGLIDADG_3"/>
    <property type="match status" value="1"/>
</dbReference>
<dbReference type="Gene3D" id="2.20.28.10">
    <property type="match status" value="1"/>
</dbReference>
<dbReference type="PROSITE" id="PS50051">
    <property type="entry name" value="MCM_2"/>
    <property type="match status" value="2"/>
</dbReference>
<evidence type="ECO:0000259" key="12">
    <source>
        <dbReference type="PROSITE" id="PS50819"/>
    </source>
</evidence>
<dbReference type="PRINTS" id="PR00379">
    <property type="entry name" value="INTEIN"/>
</dbReference>
<keyword evidence="9" id="KW-0651">Protein splicing</keyword>
<evidence type="ECO:0000259" key="11">
    <source>
        <dbReference type="PROSITE" id="PS50051"/>
    </source>
</evidence>
<dbReference type="SUPFAM" id="SSF52540">
    <property type="entry name" value="P-loop containing nucleoside triphosphate hydrolases"/>
    <property type="match status" value="1"/>
</dbReference>
<dbReference type="InterPro" id="IPR031327">
    <property type="entry name" value="MCM"/>
</dbReference>
<dbReference type="Gene3D" id="2.40.50.140">
    <property type="entry name" value="Nucleic acid-binding proteins"/>
    <property type="match status" value="1"/>
</dbReference>
<feature type="domain" description="DOD-type homing endonuclease" evidence="12">
    <location>
        <begin position="495"/>
        <end position="628"/>
    </location>
</feature>
<dbReference type="GO" id="GO:0016787">
    <property type="term" value="F:hydrolase activity"/>
    <property type="evidence" value="ECO:0007669"/>
    <property type="project" value="UniProtKB-KW"/>
</dbReference>
<dbReference type="Gene3D" id="1.10.10.10">
    <property type="entry name" value="Winged helix-like DNA-binding domain superfamily/Winged helix DNA-binding domain"/>
    <property type="match status" value="1"/>
</dbReference>
<evidence type="ECO:0000256" key="8">
    <source>
        <dbReference type="ARBA" id="ARBA00022840"/>
    </source>
</evidence>
<dbReference type="AlphaFoldDB" id="A0A0F9UK45"/>
<keyword evidence="7" id="KW-0068">Autocatalytic cleavage</keyword>
<dbReference type="GO" id="GO:0004519">
    <property type="term" value="F:endonuclease activity"/>
    <property type="evidence" value="ECO:0007669"/>
    <property type="project" value="InterPro"/>
</dbReference>
<dbReference type="GO" id="GO:0042555">
    <property type="term" value="C:MCM complex"/>
    <property type="evidence" value="ECO:0007669"/>
    <property type="project" value="TreeGrafter"/>
</dbReference>